<evidence type="ECO:0000313" key="3">
    <source>
        <dbReference type="EMBL" id="AXY25495.1"/>
    </source>
</evidence>
<keyword evidence="1" id="KW-0472">Membrane</keyword>
<keyword evidence="4" id="KW-1185">Reference proteome</keyword>
<name>A0A347WK88_9LACT</name>
<accession>A0A347WK88</accession>
<protein>
    <recommendedName>
        <fullName evidence="2">Transposase DDE domain-containing protein</fullName>
    </recommendedName>
</protein>
<evidence type="ECO:0000259" key="2">
    <source>
        <dbReference type="Pfam" id="PF13751"/>
    </source>
</evidence>
<evidence type="ECO:0000256" key="1">
    <source>
        <dbReference type="SAM" id="Phobius"/>
    </source>
</evidence>
<dbReference type="OrthoDB" id="9774608at2"/>
<dbReference type="KEGG" id="abae:CL176_05495"/>
<organism evidence="3 4">
    <name type="scientific">Suicoccus acidiformans</name>
    <dbReference type="NCBI Taxonomy" id="2036206"/>
    <lineage>
        <taxon>Bacteria</taxon>
        <taxon>Bacillati</taxon>
        <taxon>Bacillota</taxon>
        <taxon>Bacilli</taxon>
        <taxon>Lactobacillales</taxon>
        <taxon>Aerococcaceae</taxon>
        <taxon>Suicoccus</taxon>
    </lineage>
</organism>
<dbReference type="EMBL" id="CP023434">
    <property type="protein sequence ID" value="AXY25495.1"/>
    <property type="molecule type" value="Genomic_DNA"/>
</dbReference>
<evidence type="ECO:0000313" key="4">
    <source>
        <dbReference type="Proteomes" id="UP000263232"/>
    </source>
</evidence>
<keyword evidence="1" id="KW-1133">Transmembrane helix</keyword>
<feature type="transmembrane region" description="Helical" evidence="1">
    <location>
        <begin position="67"/>
        <end position="85"/>
    </location>
</feature>
<dbReference type="Pfam" id="PF13751">
    <property type="entry name" value="DDE_Tnp_1_6"/>
    <property type="match status" value="1"/>
</dbReference>
<sequence length="99" mass="11483">MSNSRRCYKVGAKSKSYSVTIQSNLHRHQANFQETDRFKEKAKMRYMIEAKHDELKNRHGMKQAKSVGLLGVTLQVGATIFITNMKRIIKLKEEKEANK</sequence>
<keyword evidence="1" id="KW-0812">Transmembrane</keyword>
<feature type="domain" description="Transposase DDE" evidence="2">
    <location>
        <begin position="6"/>
        <end position="88"/>
    </location>
</feature>
<dbReference type="RefSeq" id="WP_118990406.1">
    <property type="nucleotide sequence ID" value="NZ_CP023434.1"/>
</dbReference>
<reference evidence="3 4" key="1">
    <citation type="submission" date="2017-09" db="EMBL/GenBank/DDBJ databases">
        <title>Complete genome sequence of Oxytococcus suis strain ZY16052.</title>
        <authorList>
            <person name="Li F."/>
        </authorList>
    </citation>
    <scope>NUCLEOTIDE SEQUENCE [LARGE SCALE GENOMIC DNA]</scope>
    <source>
        <strain evidence="3 4">ZY16052</strain>
    </source>
</reference>
<proteinExistence type="predicted"/>
<dbReference type="Proteomes" id="UP000263232">
    <property type="component" value="Chromosome"/>
</dbReference>
<dbReference type="AlphaFoldDB" id="A0A347WK88"/>
<dbReference type="InterPro" id="IPR025668">
    <property type="entry name" value="Tnp_DDE_dom"/>
</dbReference>
<gene>
    <name evidence="3" type="ORF">CL176_05495</name>
</gene>